<dbReference type="Proteomes" id="UP000824120">
    <property type="component" value="Chromosome 9"/>
</dbReference>
<dbReference type="EMBL" id="JACXVP010000009">
    <property type="protein sequence ID" value="KAG5585146.1"/>
    <property type="molecule type" value="Genomic_DNA"/>
</dbReference>
<dbReference type="OrthoDB" id="1303972at2759"/>
<evidence type="ECO:0000313" key="1">
    <source>
        <dbReference type="EMBL" id="KAG5585146.1"/>
    </source>
</evidence>
<organism evidence="1 2">
    <name type="scientific">Solanum commersonii</name>
    <name type="common">Commerson's wild potato</name>
    <name type="synonym">Commerson's nightshade</name>
    <dbReference type="NCBI Taxonomy" id="4109"/>
    <lineage>
        <taxon>Eukaryota</taxon>
        <taxon>Viridiplantae</taxon>
        <taxon>Streptophyta</taxon>
        <taxon>Embryophyta</taxon>
        <taxon>Tracheophyta</taxon>
        <taxon>Spermatophyta</taxon>
        <taxon>Magnoliopsida</taxon>
        <taxon>eudicotyledons</taxon>
        <taxon>Gunneridae</taxon>
        <taxon>Pentapetalae</taxon>
        <taxon>asterids</taxon>
        <taxon>lamiids</taxon>
        <taxon>Solanales</taxon>
        <taxon>Solanaceae</taxon>
        <taxon>Solanoideae</taxon>
        <taxon>Solaneae</taxon>
        <taxon>Solanum</taxon>
    </lineage>
</organism>
<comment type="caution">
    <text evidence="1">The sequence shown here is derived from an EMBL/GenBank/DDBJ whole genome shotgun (WGS) entry which is preliminary data.</text>
</comment>
<gene>
    <name evidence="1" type="ORF">H5410_045580</name>
</gene>
<name>A0A9J5XBJ4_SOLCO</name>
<keyword evidence="2" id="KW-1185">Reference proteome</keyword>
<reference evidence="1 2" key="1">
    <citation type="submission" date="2020-09" db="EMBL/GenBank/DDBJ databases">
        <title>De no assembly of potato wild relative species, Solanum commersonii.</title>
        <authorList>
            <person name="Cho K."/>
        </authorList>
    </citation>
    <scope>NUCLEOTIDE SEQUENCE [LARGE SCALE GENOMIC DNA]</scope>
    <source>
        <strain evidence="1">LZ3.2</strain>
        <tissue evidence="1">Leaf</tissue>
    </source>
</reference>
<sequence>MESLCKFDPLNFLTLILEHMHKIVVEHKGKHGMGYGYFLTKVFTHLNVSVGVGTADTVKQSISLSTLVECECIEGKTGQMSKMSQLVAERDQLKHEPEEMTTLVGKKDAEMALLKAQLTKAQTDGPVTEEVKALKSEKCNPLDKMLIFKRG</sequence>
<proteinExistence type="predicted"/>
<evidence type="ECO:0000313" key="2">
    <source>
        <dbReference type="Proteomes" id="UP000824120"/>
    </source>
</evidence>
<accession>A0A9J5XBJ4</accession>
<dbReference type="AlphaFoldDB" id="A0A9J5XBJ4"/>
<protein>
    <submittedName>
        <fullName evidence="1">Uncharacterized protein</fullName>
    </submittedName>
</protein>